<feature type="transmembrane region" description="Helical" evidence="1">
    <location>
        <begin position="36"/>
        <end position="55"/>
    </location>
</feature>
<name>A0ABY1QJH5_9BACT</name>
<keyword evidence="3" id="KW-1185">Reference proteome</keyword>
<gene>
    <name evidence="2" type="ORF">SAMN06265222_11581</name>
</gene>
<keyword evidence="1" id="KW-1133">Transmembrane helix</keyword>
<reference evidence="2 3" key="1">
    <citation type="submission" date="2017-05" db="EMBL/GenBank/DDBJ databases">
        <authorList>
            <person name="Varghese N."/>
            <person name="Submissions S."/>
        </authorList>
    </citation>
    <scope>NUCLEOTIDE SEQUENCE [LARGE SCALE GENOMIC DNA]</scope>
    <source>
        <strain evidence="2 3">DSM 25457</strain>
    </source>
</reference>
<keyword evidence="1" id="KW-0812">Transmembrane</keyword>
<evidence type="ECO:0000313" key="3">
    <source>
        <dbReference type="Proteomes" id="UP001158067"/>
    </source>
</evidence>
<proteinExistence type="predicted"/>
<evidence type="ECO:0000313" key="2">
    <source>
        <dbReference type="EMBL" id="SMP72398.1"/>
    </source>
</evidence>
<sequence length="56" mass="6175">MSVVQTIRNGCGRDTDRDNFQRSCWRFAFHGNTPRSLRALVAAAVVLSVVAVAQLL</sequence>
<accession>A0ABY1QJH5</accession>
<dbReference type="Proteomes" id="UP001158067">
    <property type="component" value="Unassembled WGS sequence"/>
</dbReference>
<keyword evidence="1" id="KW-0472">Membrane</keyword>
<dbReference type="EMBL" id="FXUG01000015">
    <property type="protein sequence ID" value="SMP72398.1"/>
    <property type="molecule type" value="Genomic_DNA"/>
</dbReference>
<protein>
    <submittedName>
        <fullName evidence="2">Uncharacterized protein</fullName>
    </submittedName>
</protein>
<dbReference type="RefSeq" id="WP_283434612.1">
    <property type="nucleotide sequence ID" value="NZ_FXUG01000015.1"/>
</dbReference>
<evidence type="ECO:0000256" key="1">
    <source>
        <dbReference type="SAM" id="Phobius"/>
    </source>
</evidence>
<comment type="caution">
    <text evidence="2">The sequence shown here is derived from an EMBL/GenBank/DDBJ whole genome shotgun (WGS) entry which is preliminary data.</text>
</comment>
<organism evidence="2 3">
    <name type="scientific">Neorhodopirellula lusitana</name>
    <dbReference type="NCBI Taxonomy" id="445327"/>
    <lineage>
        <taxon>Bacteria</taxon>
        <taxon>Pseudomonadati</taxon>
        <taxon>Planctomycetota</taxon>
        <taxon>Planctomycetia</taxon>
        <taxon>Pirellulales</taxon>
        <taxon>Pirellulaceae</taxon>
        <taxon>Neorhodopirellula</taxon>
    </lineage>
</organism>